<dbReference type="PANTHER" id="PTHR36842:SF1">
    <property type="entry name" value="PROTEIN TOLB"/>
    <property type="match status" value="1"/>
</dbReference>
<comment type="caution">
    <text evidence="8">The sequence shown here is derived from an EMBL/GenBank/DDBJ whole genome shotgun (WGS) entry which is preliminary data.</text>
</comment>
<gene>
    <name evidence="5 8" type="primary">tolB</name>
    <name evidence="8" type="ORF">OKW52_21030</name>
</gene>
<accession>A0ABT3H4H4</accession>
<evidence type="ECO:0000259" key="7">
    <source>
        <dbReference type="Pfam" id="PF04052"/>
    </source>
</evidence>
<evidence type="ECO:0000256" key="6">
    <source>
        <dbReference type="SAM" id="MobiDB-lite"/>
    </source>
</evidence>
<evidence type="ECO:0000313" key="9">
    <source>
        <dbReference type="Proteomes" id="UP001208938"/>
    </source>
</evidence>
<evidence type="ECO:0000256" key="1">
    <source>
        <dbReference type="ARBA" id="ARBA00004418"/>
    </source>
</evidence>
<dbReference type="HAMAP" id="MF_00671">
    <property type="entry name" value="TolB"/>
    <property type="match status" value="1"/>
</dbReference>
<dbReference type="EMBL" id="JAPDFL010000001">
    <property type="protein sequence ID" value="MCW1934667.1"/>
    <property type="molecule type" value="Genomic_DNA"/>
</dbReference>
<dbReference type="RefSeq" id="WP_264507442.1">
    <property type="nucleotide sequence ID" value="NZ_JAPDFL010000001.1"/>
</dbReference>
<dbReference type="Gene3D" id="2.120.10.30">
    <property type="entry name" value="TolB, C-terminal domain"/>
    <property type="match status" value="1"/>
</dbReference>
<keyword evidence="5" id="KW-0131">Cell cycle</keyword>
<evidence type="ECO:0000256" key="3">
    <source>
        <dbReference type="ARBA" id="ARBA00022729"/>
    </source>
</evidence>
<comment type="function">
    <text evidence="5">Part of the Tol-Pal system, which plays a role in outer membrane invagination during cell division and is important for maintaining outer membrane integrity.</text>
</comment>
<dbReference type="Gene3D" id="3.40.50.10070">
    <property type="entry name" value="TolB, N-terminal domain"/>
    <property type="match status" value="1"/>
</dbReference>
<protein>
    <recommendedName>
        <fullName evidence="5">Tol-Pal system protein TolB</fullName>
    </recommendedName>
</protein>
<dbReference type="InterPro" id="IPR007195">
    <property type="entry name" value="TolB_N"/>
</dbReference>
<proteinExistence type="inferred from homology"/>
<reference evidence="8 9" key="1">
    <citation type="submission" date="2022-10" db="EMBL/GenBank/DDBJ databases">
        <title>Pararhodobacter sp. nov., isolated from marine algae.</title>
        <authorList>
            <person name="Choi B.J."/>
            <person name="Kim J.M."/>
            <person name="Lee J.K."/>
            <person name="Choi D.G."/>
            <person name="Jeon C.O."/>
        </authorList>
    </citation>
    <scope>NUCLEOTIDE SEQUENCE [LARGE SCALE GENOMIC DNA]</scope>
    <source>
        <strain evidence="8 9">ZQ420</strain>
    </source>
</reference>
<dbReference type="SUPFAM" id="SSF69304">
    <property type="entry name" value="Tricorn protease N-terminal domain"/>
    <property type="match status" value="1"/>
</dbReference>
<evidence type="ECO:0000256" key="5">
    <source>
        <dbReference type="HAMAP-Rule" id="MF_00671"/>
    </source>
</evidence>
<dbReference type="InterPro" id="IPR011659">
    <property type="entry name" value="WD40"/>
</dbReference>
<keyword evidence="5" id="KW-0132">Cell division</keyword>
<feature type="chain" id="PRO_5044945309" description="Tol-Pal system protein TolB" evidence="5">
    <location>
        <begin position="26"/>
        <end position="440"/>
    </location>
</feature>
<keyword evidence="9" id="KW-1185">Reference proteome</keyword>
<dbReference type="PANTHER" id="PTHR36842">
    <property type="entry name" value="PROTEIN TOLB HOMOLOG"/>
    <property type="match status" value="1"/>
</dbReference>
<evidence type="ECO:0000313" key="8">
    <source>
        <dbReference type="EMBL" id="MCW1934667.1"/>
    </source>
</evidence>
<dbReference type="InterPro" id="IPR011042">
    <property type="entry name" value="6-blade_b-propeller_TolB-like"/>
</dbReference>
<dbReference type="NCBIfam" id="TIGR02800">
    <property type="entry name" value="propeller_TolB"/>
    <property type="match status" value="1"/>
</dbReference>
<sequence precursor="true">MTQFSRRPVLGLLAGFAVAPGIARAQTPLRIEITEGVIEPVPFAIPDFVAENAAGGQYTAGIARVIANNLSGTGLLREIPPTAHVGRITSFDSPVQFADWRAINARALITGAVRVNGPTITVKFRLFDVVSGQQLGDGLQLDGRTDAWRRMAHRVSDQVYMRLTGETGYFDSQVVFIAESGPATNRRKQVAIMDQDGENTQYLTDGTSLTFAPRFSPTGDRILFTSYETGFPRIYLMDVASRRRQVLGDQPGEMTFAPRFSPDGGSVVYSLSVDGRTDLYMLNLASGQRWQLTQTDAIDTAPSFSPDGQQVVFESDRTGASQLYIMGLQGGGQNRISQGQGRYSTPVWSPRGDLIAFTKQLNGRFHIGVMRTDGSNERILTQSFLDEGPTWSPNGRVIMFAREEAGNNPVLMSVDITGRNLRRVPTPGPASDPSWSPLLP</sequence>
<evidence type="ECO:0000256" key="4">
    <source>
        <dbReference type="ARBA" id="ARBA00022764"/>
    </source>
</evidence>
<dbReference type="Pfam" id="PF04052">
    <property type="entry name" value="TolB_N"/>
    <property type="match status" value="1"/>
</dbReference>
<dbReference type="Pfam" id="PF07676">
    <property type="entry name" value="PD40"/>
    <property type="match status" value="4"/>
</dbReference>
<feature type="region of interest" description="Disordered" evidence="6">
    <location>
        <begin position="421"/>
        <end position="440"/>
    </location>
</feature>
<comment type="similarity">
    <text evidence="2 5">Belongs to the TolB family.</text>
</comment>
<feature type="signal peptide" evidence="5">
    <location>
        <begin position="1"/>
        <end position="25"/>
    </location>
</feature>
<feature type="domain" description="TolB N-terminal" evidence="7">
    <location>
        <begin position="29"/>
        <end position="135"/>
    </location>
</feature>
<dbReference type="InterPro" id="IPR014167">
    <property type="entry name" value="Tol-Pal_TolB"/>
</dbReference>
<name>A0ABT3H4H4_9RHOB</name>
<comment type="subcellular location">
    <subcellularLocation>
        <location evidence="1 5">Periplasm</location>
    </subcellularLocation>
</comment>
<evidence type="ECO:0000256" key="2">
    <source>
        <dbReference type="ARBA" id="ARBA00009820"/>
    </source>
</evidence>
<dbReference type="SUPFAM" id="SSF52964">
    <property type="entry name" value="TolB, N-terminal domain"/>
    <property type="match status" value="1"/>
</dbReference>
<keyword evidence="3 5" id="KW-0732">Signal</keyword>
<comment type="subunit">
    <text evidence="5">The Tol-Pal system is composed of five core proteins: the inner membrane proteins TolA, TolQ and TolR, the periplasmic protein TolB and the outer membrane protein Pal. They form a network linking the inner and outer membranes and the peptidoglycan layer.</text>
</comment>
<keyword evidence="4 5" id="KW-0574">Periplasm</keyword>
<dbReference type="Proteomes" id="UP001208938">
    <property type="component" value="Unassembled WGS sequence"/>
</dbReference>
<organism evidence="8 9">
    <name type="scientific">Pararhodobacter zhoushanensis</name>
    <dbReference type="NCBI Taxonomy" id="2479545"/>
    <lineage>
        <taxon>Bacteria</taxon>
        <taxon>Pseudomonadati</taxon>
        <taxon>Pseudomonadota</taxon>
        <taxon>Alphaproteobacteria</taxon>
        <taxon>Rhodobacterales</taxon>
        <taxon>Paracoccaceae</taxon>
        <taxon>Pararhodobacter</taxon>
    </lineage>
</organism>